<dbReference type="Proteomes" id="UP000005723">
    <property type="component" value="Unassembled WGS sequence"/>
</dbReference>
<evidence type="ECO:0000259" key="1">
    <source>
        <dbReference type="Pfam" id="PF12728"/>
    </source>
</evidence>
<organism evidence="2 3">
    <name type="scientific">Serratia odorifera DSM 4582</name>
    <dbReference type="NCBI Taxonomy" id="667129"/>
    <lineage>
        <taxon>Bacteria</taxon>
        <taxon>Pseudomonadati</taxon>
        <taxon>Pseudomonadota</taxon>
        <taxon>Gammaproteobacteria</taxon>
        <taxon>Enterobacterales</taxon>
        <taxon>Yersiniaceae</taxon>
        <taxon>Serratia</taxon>
    </lineage>
</organism>
<dbReference type="STRING" id="667129.HMPREF0758_2263"/>
<dbReference type="HOGENOM" id="CLU_1958084_0_0_6"/>
<dbReference type="AlphaFoldDB" id="D4E263"/>
<comment type="caution">
    <text evidence="2">The sequence shown here is derived from an EMBL/GenBank/DDBJ whole genome shotgun (WGS) entry which is preliminary data.</text>
</comment>
<evidence type="ECO:0000313" key="2">
    <source>
        <dbReference type="EMBL" id="EFE95998.1"/>
    </source>
</evidence>
<protein>
    <recommendedName>
        <fullName evidence="1">Helix-turn-helix domain-containing protein</fullName>
    </recommendedName>
</protein>
<evidence type="ECO:0000313" key="3">
    <source>
        <dbReference type="Proteomes" id="UP000005723"/>
    </source>
</evidence>
<dbReference type="Pfam" id="PF12728">
    <property type="entry name" value="HTH_17"/>
    <property type="match status" value="1"/>
</dbReference>
<feature type="domain" description="Helix-turn-helix" evidence="1">
    <location>
        <begin position="22"/>
        <end position="65"/>
    </location>
</feature>
<dbReference type="InterPro" id="IPR041657">
    <property type="entry name" value="HTH_17"/>
</dbReference>
<gene>
    <name evidence="2" type="ORF">HMPREF0758_2263</name>
</gene>
<sequence length="131" mass="14422">MSAAVGRLCRWHDKETSVALHSVTEAAKLVGVTRRTIYRHIASNKLQIAEGQGDNIKIDTGELLRVYQLPAQALTPNGAAILLEKLLLMQQDIALLTQSVNEIKARLGTPAPAEKQRGLLGWVRKAKRHNP</sequence>
<proteinExistence type="predicted"/>
<dbReference type="EMBL" id="ADBY01000040">
    <property type="protein sequence ID" value="EFE95998.1"/>
    <property type="molecule type" value="Genomic_DNA"/>
</dbReference>
<reference evidence="2 3" key="1">
    <citation type="submission" date="2010-01" db="EMBL/GenBank/DDBJ databases">
        <authorList>
            <person name="Muzny D."/>
            <person name="Qin X."/>
            <person name="Deng J."/>
            <person name="Jiang H."/>
            <person name="Liu Y."/>
            <person name="Qu J."/>
            <person name="Song X.-Z."/>
            <person name="Zhang L."/>
            <person name="Thornton R."/>
            <person name="Coyle M."/>
            <person name="Francisco L."/>
            <person name="Jackson L."/>
            <person name="Javaid M."/>
            <person name="Korchina V."/>
            <person name="Kovar C."/>
            <person name="Mata R."/>
            <person name="Mathew T."/>
            <person name="Ngo R."/>
            <person name="Nguyen L."/>
            <person name="Nguyen N."/>
            <person name="Okwuonu G."/>
            <person name="Ongeri F."/>
            <person name="Pham C."/>
            <person name="Simmons D."/>
            <person name="Wilczek-Boney K."/>
            <person name="Hale W."/>
            <person name="Jakkamsetti A."/>
            <person name="Pham P."/>
            <person name="Ruth R."/>
            <person name="San Lucas F."/>
            <person name="Warren J."/>
            <person name="Zhang J."/>
            <person name="Zhao Z."/>
            <person name="Zhou C."/>
            <person name="Zhu D."/>
            <person name="Lee S."/>
            <person name="Bess C."/>
            <person name="Blankenburg K."/>
            <person name="Forbes L."/>
            <person name="Fu Q."/>
            <person name="Gubbala S."/>
            <person name="Hirani K."/>
            <person name="Jayaseelan J.C."/>
            <person name="Lara F."/>
            <person name="Munidasa M."/>
            <person name="Palculict T."/>
            <person name="Patil S."/>
            <person name="Pu L.-L."/>
            <person name="Saada N."/>
            <person name="Tang L."/>
            <person name="Weissenberger G."/>
            <person name="Zhu Y."/>
            <person name="Hemphill L."/>
            <person name="Shang Y."/>
            <person name="Youmans B."/>
            <person name="Ayvaz T."/>
            <person name="Ross M."/>
            <person name="Santibanez J."/>
            <person name="Aqrawi P."/>
            <person name="Gross S."/>
            <person name="Joshi V."/>
            <person name="Fowler G."/>
            <person name="Nazareth L."/>
            <person name="Reid J."/>
            <person name="Worley K."/>
            <person name="Petrosino J."/>
            <person name="Highlander S."/>
            <person name="Gibbs R."/>
        </authorList>
    </citation>
    <scope>NUCLEOTIDE SEQUENCE [LARGE SCALE GENOMIC DNA]</scope>
    <source>
        <strain evidence="2 3">DSM 4582</strain>
    </source>
</reference>
<keyword evidence="3" id="KW-1185">Reference proteome</keyword>
<accession>D4E263</accession>
<name>D4E263_SEROD</name>